<dbReference type="InterPro" id="IPR000566">
    <property type="entry name" value="Lipocln_cytosolic_FA-bd_dom"/>
</dbReference>
<evidence type="ECO:0000256" key="5">
    <source>
        <dbReference type="ARBA" id="ARBA00023121"/>
    </source>
</evidence>
<evidence type="ECO:0000313" key="16">
    <source>
        <dbReference type="Proteomes" id="UP000187526"/>
    </source>
</evidence>
<evidence type="ECO:0000256" key="7">
    <source>
        <dbReference type="ARBA" id="ARBA00023139"/>
    </source>
</evidence>
<dbReference type="GO" id="GO:0008289">
    <property type="term" value="F:lipid binding"/>
    <property type="evidence" value="ECO:0007669"/>
    <property type="project" value="UniProtKB-UniRule"/>
</dbReference>
<organism evidence="15 16">
    <name type="scientific">Azonexus hydrophilus</name>
    <dbReference type="NCBI Taxonomy" id="418702"/>
    <lineage>
        <taxon>Bacteria</taxon>
        <taxon>Pseudomonadati</taxon>
        <taxon>Pseudomonadota</taxon>
        <taxon>Betaproteobacteria</taxon>
        <taxon>Rhodocyclales</taxon>
        <taxon>Azonexaceae</taxon>
        <taxon>Azonexus</taxon>
    </lineage>
</organism>
<evidence type="ECO:0000313" key="15">
    <source>
        <dbReference type="EMBL" id="OMG52558.1"/>
    </source>
</evidence>
<feature type="lipid moiety-binding region" description="S-diacylglycerol cysteine" evidence="13">
    <location>
        <position position="33"/>
    </location>
</feature>
<dbReference type="FunFam" id="2.40.128.20:FF:000002">
    <property type="entry name" value="Outer membrane lipoprotein Blc"/>
    <property type="match status" value="1"/>
</dbReference>
<keyword evidence="4" id="KW-0732">Signal</keyword>
<evidence type="ECO:0000256" key="1">
    <source>
        <dbReference type="ARBA" id="ARBA00004459"/>
    </source>
</evidence>
<comment type="subcellular location">
    <subcellularLocation>
        <location evidence="1">Cell outer membrane</location>
        <topology evidence="1">Lipid-anchor</topology>
    </subcellularLocation>
</comment>
<keyword evidence="9 12" id="KW-0449">Lipoprotein</keyword>
<proteinExistence type="inferred from homology"/>
<dbReference type="GO" id="GO:0009279">
    <property type="term" value="C:cell outer membrane"/>
    <property type="evidence" value="ECO:0007669"/>
    <property type="project" value="UniProtKB-SubCell"/>
</dbReference>
<dbReference type="Gene3D" id="2.40.128.20">
    <property type="match status" value="1"/>
</dbReference>
<evidence type="ECO:0000256" key="8">
    <source>
        <dbReference type="ARBA" id="ARBA00023237"/>
    </source>
</evidence>
<dbReference type="EMBL" id="MTHD01000005">
    <property type="protein sequence ID" value="OMG52558.1"/>
    <property type="molecule type" value="Genomic_DNA"/>
</dbReference>
<name>A0A1R1I1D0_9RHOO</name>
<dbReference type="GO" id="GO:0006950">
    <property type="term" value="P:response to stress"/>
    <property type="evidence" value="ECO:0007669"/>
    <property type="project" value="UniProtKB-ARBA"/>
</dbReference>
<accession>A0A1R1I1D0</accession>
<comment type="similarity">
    <text evidence="2 12">Belongs to the calycin superfamily. Lipocalin family.</text>
</comment>
<dbReference type="STRING" id="418702.BJN45_14835"/>
<dbReference type="InterPro" id="IPR022271">
    <property type="entry name" value="Lipocalin_ApoD"/>
</dbReference>
<dbReference type="PROSITE" id="PS51257">
    <property type="entry name" value="PROKAR_LIPOPROTEIN"/>
    <property type="match status" value="1"/>
</dbReference>
<evidence type="ECO:0000256" key="9">
    <source>
        <dbReference type="ARBA" id="ARBA00023288"/>
    </source>
</evidence>
<keyword evidence="7 13" id="KW-0564">Palmitate</keyword>
<evidence type="ECO:0000256" key="13">
    <source>
        <dbReference type="PIRSR" id="PIRSR036893-52"/>
    </source>
</evidence>
<keyword evidence="8 12" id="KW-0998">Cell outer membrane</keyword>
<evidence type="ECO:0000256" key="4">
    <source>
        <dbReference type="ARBA" id="ARBA00022729"/>
    </source>
</evidence>
<dbReference type="InterPro" id="IPR002446">
    <property type="entry name" value="Lipocalin_bac"/>
</dbReference>
<comment type="subunit">
    <text evidence="3 12">Homodimer.</text>
</comment>
<dbReference type="PROSITE" id="PS00213">
    <property type="entry name" value="LIPOCALIN"/>
    <property type="match status" value="1"/>
</dbReference>
<keyword evidence="16" id="KW-1185">Reference proteome</keyword>
<sequence>MPPVRRNFPESPLMPSLRSIILVLLVTVTLLGCSTAPPEGLRPVTSFDLDRYLGQWYEIARLDHSFERGMSDVNATYQLDDDGSVKVINRGYDTGRQAWKEAIGRALFVGDRHTGSLKVSFFGPFYGGYHVIALDQENYRWSLVAGPDRDYLWILARDKTLSADIREQLLGQARVLGFATEKLIWVDHQRIDPRE</sequence>
<evidence type="ECO:0000256" key="2">
    <source>
        <dbReference type="ARBA" id="ARBA00006889"/>
    </source>
</evidence>
<dbReference type="PANTHER" id="PTHR10612">
    <property type="entry name" value="APOLIPOPROTEIN D"/>
    <property type="match status" value="1"/>
</dbReference>
<reference evidence="15 16" key="1">
    <citation type="submission" date="2016-10" db="EMBL/GenBank/DDBJ databases">
        <title>Alkaliphiles isolated from bioreactors.</title>
        <authorList>
            <person name="Salah Z."/>
            <person name="Rout S.P."/>
            <person name="Humphreys P.N."/>
        </authorList>
    </citation>
    <scope>NUCLEOTIDE SEQUENCE [LARGE SCALE GENOMIC DNA]</scope>
    <source>
        <strain evidence="15 16">ZS02</strain>
    </source>
</reference>
<evidence type="ECO:0000256" key="3">
    <source>
        <dbReference type="ARBA" id="ARBA00011738"/>
    </source>
</evidence>
<dbReference type="InterPro" id="IPR047202">
    <property type="entry name" value="Lipocalin_Blc-like_dom"/>
</dbReference>
<gene>
    <name evidence="15" type="ORF">BJN45_14835</name>
</gene>
<evidence type="ECO:0000256" key="12">
    <source>
        <dbReference type="PIRNR" id="PIRNR036893"/>
    </source>
</evidence>
<dbReference type="Proteomes" id="UP000187526">
    <property type="component" value="Unassembled WGS sequence"/>
</dbReference>
<dbReference type="AlphaFoldDB" id="A0A1R1I1D0"/>
<dbReference type="InterPro" id="IPR022272">
    <property type="entry name" value="Lipocalin_CS"/>
</dbReference>
<dbReference type="PANTHER" id="PTHR10612:SF34">
    <property type="entry name" value="APOLIPOPROTEIN D"/>
    <property type="match status" value="1"/>
</dbReference>
<dbReference type="PIRSF" id="PIRSF036893">
    <property type="entry name" value="Lipocalin_ApoD"/>
    <property type="match status" value="1"/>
</dbReference>
<evidence type="ECO:0000256" key="10">
    <source>
        <dbReference type="ARBA" id="ARBA00057024"/>
    </source>
</evidence>
<comment type="caution">
    <text evidence="15">The sequence shown here is derived from an EMBL/GenBank/DDBJ whole genome shotgun (WGS) entry which is preliminary data.</text>
</comment>
<protein>
    <recommendedName>
        <fullName evidence="11 12">Outer membrane lipoprotein Blc</fullName>
    </recommendedName>
</protein>
<dbReference type="InterPro" id="IPR012674">
    <property type="entry name" value="Calycin"/>
</dbReference>
<keyword evidence="6 12" id="KW-0472">Membrane</keyword>
<feature type="domain" description="Lipocalin/cytosolic fatty-acid binding" evidence="14">
    <location>
        <begin position="47"/>
        <end position="187"/>
    </location>
</feature>
<evidence type="ECO:0000256" key="6">
    <source>
        <dbReference type="ARBA" id="ARBA00023136"/>
    </source>
</evidence>
<keyword evidence="5 12" id="KW-0446">Lipid-binding</keyword>
<comment type="function">
    <text evidence="10 12">Involved in the storage or transport of lipids necessary for membrane maintenance under stressful conditions. Displays a binding preference for lysophospholipids.</text>
</comment>
<dbReference type="Pfam" id="PF08212">
    <property type="entry name" value="Lipocalin_2"/>
    <property type="match status" value="1"/>
</dbReference>
<evidence type="ECO:0000256" key="11">
    <source>
        <dbReference type="ARBA" id="ARBA00071217"/>
    </source>
</evidence>
<dbReference type="CDD" id="cd19438">
    <property type="entry name" value="lipocalin_Blc-like"/>
    <property type="match status" value="1"/>
</dbReference>
<evidence type="ECO:0000259" key="14">
    <source>
        <dbReference type="Pfam" id="PF08212"/>
    </source>
</evidence>
<feature type="lipid moiety-binding region" description="N-palmitoyl cysteine" evidence="13">
    <location>
        <position position="33"/>
    </location>
</feature>
<dbReference type="SUPFAM" id="SSF50814">
    <property type="entry name" value="Lipocalins"/>
    <property type="match status" value="1"/>
</dbReference>
<dbReference type="PRINTS" id="PR01171">
    <property type="entry name" value="BCTLIPOCALIN"/>
</dbReference>